<keyword evidence="2" id="KW-1185">Reference proteome</keyword>
<organism evidence="1 2">
    <name type="scientific">Corynespora cassiicola Philippines</name>
    <dbReference type="NCBI Taxonomy" id="1448308"/>
    <lineage>
        <taxon>Eukaryota</taxon>
        <taxon>Fungi</taxon>
        <taxon>Dikarya</taxon>
        <taxon>Ascomycota</taxon>
        <taxon>Pezizomycotina</taxon>
        <taxon>Dothideomycetes</taxon>
        <taxon>Pleosporomycetidae</taxon>
        <taxon>Pleosporales</taxon>
        <taxon>Corynesporascaceae</taxon>
        <taxon>Corynespora</taxon>
    </lineage>
</organism>
<dbReference type="Proteomes" id="UP000240883">
    <property type="component" value="Unassembled WGS sequence"/>
</dbReference>
<gene>
    <name evidence="1" type="ORF">BS50DRAFT_571422</name>
</gene>
<name>A0A2T2NXM8_CORCC</name>
<protein>
    <submittedName>
        <fullName evidence="1">Uncharacterized protein</fullName>
    </submittedName>
</protein>
<dbReference type="EMBL" id="KZ678132">
    <property type="protein sequence ID" value="PSN70119.1"/>
    <property type="molecule type" value="Genomic_DNA"/>
</dbReference>
<evidence type="ECO:0000313" key="1">
    <source>
        <dbReference type="EMBL" id="PSN70119.1"/>
    </source>
</evidence>
<dbReference type="OrthoDB" id="5419508at2759"/>
<sequence>MPGVLSTDSAAAPPFSPAATVDSVNFPKTGSEYSETYCKQVMLDLVPYLLRILSLSTLFQKSPVDSYTVSLETLWNRLCAGHLCPTPMHTPVNYSATVRAKAHIWADADPASRPLEDFEDVYYALLARLQECAHALAMRLTSSFNEPSDPIYETTDELGPSIHDFSAALSTFWDMLNSPAYATTLDAAVRAGRFKALYAEILAQHSKGNITRADAIELLEDLYSCDVEDPRSEDLHGLAWIGGWSPAMIGAWLDEKYRIVLAVEKTEARRLRRRQRREEHYFKQLQQRIHQQRLAIEKQKQMAYGGMQAREWEEKKIRVSQYRAYLRRLVAGKHSVYQAVEMPEYY</sequence>
<proteinExistence type="predicted"/>
<accession>A0A2T2NXM8</accession>
<evidence type="ECO:0000313" key="2">
    <source>
        <dbReference type="Proteomes" id="UP000240883"/>
    </source>
</evidence>
<dbReference type="AlphaFoldDB" id="A0A2T2NXM8"/>
<reference evidence="1 2" key="1">
    <citation type="journal article" date="2018" name="Front. Microbiol.">
        <title>Genome-Wide Analysis of Corynespora cassiicola Leaf Fall Disease Putative Effectors.</title>
        <authorList>
            <person name="Lopez D."/>
            <person name="Ribeiro S."/>
            <person name="Label P."/>
            <person name="Fumanal B."/>
            <person name="Venisse J.S."/>
            <person name="Kohler A."/>
            <person name="de Oliveira R.R."/>
            <person name="Labutti K."/>
            <person name="Lipzen A."/>
            <person name="Lail K."/>
            <person name="Bauer D."/>
            <person name="Ohm R.A."/>
            <person name="Barry K.W."/>
            <person name="Spatafora J."/>
            <person name="Grigoriev I.V."/>
            <person name="Martin F.M."/>
            <person name="Pujade-Renaud V."/>
        </authorList>
    </citation>
    <scope>NUCLEOTIDE SEQUENCE [LARGE SCALE GENOMIC DNA]</scope>
    <source>
        <strain evidence="1 2">Philippines</strain>
    </source>
</reference>